<accession>A0AAD6CR93</accession>
<reference evidence="1 2" key="1">
    <citation type="journal article" date="2023" name="IMA Fungus">
        <title>Comparative genomic study of the Penicillium genus elucidates a diverse pangenome and 15 lateral gene transfer events.</title>
        <authorList>
            <person name="Petersen C."/>
            <person name="Sorensen T."/>
            <person name="Nielsen M.R."/>
            <person name="Sondergaard T.E."/>
            <person name="Sorensen J.L."/>
            <person name="Fitzpatrick D.A."/>
            <person name="Frisvad J.C."/>
            <person name="Nielsen K.L."/>
        </authorList>
    </citation>
    <scope>NUCLEOTIDE SEQUENCE [LARGE SCALE GENOMIC DNA]</scope>
    <source>
        <strain evidence="1 2">IBT 35679</strain>
    </source>
</reference>
<evidence type="ECO:0000313" key="1">
    <source>
        <dbReference type="EMBL" id="KAJ5533400.1"/>
    </source>
</evidence>
<dbReference type="EMBL" id="JAQIZZ010000007">
    <property type="protein sequence ID" value="KAJ5533400.1"/>
    <property type="molecule type" value="Genomic_DNA"/>
</dbReference>
<comment type="caution">
    <text evidence="1">The sequence shown here is derived from an EMBL/GenBank/DDBJ whole genome shotgun (WGS) entry which is preliminary data.</text>
</comment>
<keyword evidence="2" id="KW-1185">Reference proteome</keyword>
<dbReference type="Proteomes" id="UP001220324">
    <property type="component" value="Unassembled WGS sequence"/>
</dbReference>
<organism evidence="1 2">
    <name type="scientific">Penicillium frequentans</name>
    <dbReference type="NCBI Taxonomy" id="3151616"/>
    <lineage>
        <taxon>Eukaryota</taxon>
        <taxon>Fungi</taxon>
        <taxon>Dikarya</taxon>
        <taxon>Ascomycota</taxon>
        <taxon>Pezizomycotina</taxon>
        <taxon>Eurotiomycetes</taxon>
        <taxon>Eurotiomycetidae</taxon>
        <taxon>Eurotiales</taxon>
        <taxon>Aspergillaceae</taxon>
        <taxon>Penicillium</taxon>
    </lineage>
</organism>
<evidence type="ECO:0000313" key="2">
    <source>
        <dbReference type="Proteomes" id="UP001220324"/>
    </source>
</evidence>
<gene>
    <name evidence="1" type="ORF">N7494_009952</name>
</gene>
<sequence>MSAETLAEARVKRRGDRTACTVSLFEDFKRLSELDQMIYFEALRSFPRINLVVLQNYHEGDRLVENELDATAKQQEKLKNKWNFVRPDRTELARRRQAECVKWGDENLWWNPSTQEFELEDAQESDQRHLLEHFESSLQDYGFLYHITSSLLLYRLTLFMGSSQSIETDGYKSCWEVRFYHTDGCTFLRLRDNKGRPTVSFYGLKESQSDALEFLNLLTTYNFPHTYDGTIAGVVA</sequence>
<dbReference type="AlphaFoldDB" id="A0AAD6CR93"/>
<protein>
    <submittedName>
        <fullName evidence="1">Uncharacterized protein</fullName>
    </submittedName>
</protein>
<name>A0AAD6CR93_9EURO</name>
<proteinExistence type="predicted"/>